<name>A0A0F2DZV1_STRMT</name>
<keyword evidence="3" id="KW-0328">Glycosyltransferase</keyword>
<evidence type="ECO:0000256" key="13">
    <source>
        <dbReference type="ARBA" id="ARBA00023180"/>
    </source>
</evidence>
<keyword evidence="11" id="KW-0472">Membrane</keyword>
<evidence type="ECO:0000256" key="5">
    <source>
        <dbReference type="ARBA" id="ARBA00022692"/>
    </source>
</evidence>
<evidence type="ECO:0000256" key="10">
    <source>
        <dbReference type="ARBA" id="ARBA00023034"/>
    </source>
</evidence>
<dbReference type="GO" id="GO:0016020">
    <property type="term" value="C:membrane"/>
    <property type="evidence" value="ECO:0007669"/>
    <property type="project" value="InterPro"/>
</dbReference>
<dbReference type="EMBL" id="JYGS01000001">
    <property type="protein sequence ID" value="KJQ75709.1"/>
    <property type="molecule type" value="Genomic_DNA"/>
</dbReference>
<comment type="caution">
    <text evidence="15">The sequence shown here is derived from an EMBL/GenBank/DDBJ whole genome shotgun (WGS) entry which is preliminary data.</text>
</comment>
<evidence type="ECO:0000256" key="7">
    <source>
        <dbReference type="ARBA" id="ARBA00022824"/>
    </source>
</evidence>
<dbReference type="InterPro" id="IPR003406">
    <property type="entry name" value="Glyco_trans_14"/>
</dbReference>
<dbReference type="GO" id="GO:0030158">
    <property type="term" value="F:protein xylosyltransferase activity"/>
    <property type="evidence" value="ECO:0007669"/>
    <property type="project" value="InterPro"/>
</dbReference>
<dbReference type="InterPro" id="IPR043538">
    <property type="entry name" value="XYLT"/>
</dbReference>
<accession>A0A0F2DZV1</accession>
<dbReference type="RefSeq" id="WP_045604965.1">
    <property type="nucleotide sequence ID" value="NZ_JYGS01000001.1"/>
</dbReference>
<sequence length="316" mass="37628">MKQAYLIIAHNKVEQLKFLLSLLDYEKHDIFILFDKKATITEKQKNVLSQIVMKSRVFFTREIPIYWGDYSLVEAEMELFEAAAKQEQYSMYHLLSGVDLPLDTAENIYNFFDSRKEYNFLTMVSDELYIRNKVYERVAFKTMFPHLTSRTVNNDFLCLVLKIYRKFEVELQRIFKVDCFKKFNLELKYASNWCSLNKKAVGILLEEKKFIARIFKNTKVNDELFIPTILQKHQLLDTVYSVEPTNDKPTDFQGNLRYINWWDGSPHTWTDSSDDIDQLKHGKALGHKFSRKFDLEKYPEMTELIKKIIHMKAEEL</sequence>
<keyword evidence="8" id="KW-0735">Signal-anchor</keyword>
<evidence type="ECO:0000256" key="8">
    <source>
        <dbReference type="ARBA" id="ARBA00022968"/>
    </source>
</evidence>
<proteinExistence type="predicted"/>
<dbReference type="Pfam" id="PF02485">
    <property type="entry name" value="Branch"/>
    <property type="match status" value="1"/>
</dbReference>
<evidence type="ECO:0000313" key="16">
    <source>
        <dbReference type="Proteomes" id="UP000033590"/>
    </source>
</evidence>
<reference evidence="15 16" key="1">
    <citation type="submission" date="2015-02" db="EMBL/GenBank/DDBJ databases">
        <title>Evolution of amylase-binding proteins of oral streptococcal species.</title>
        <authorList>
            <person name="Haase E.M."/>
        </authorList>
    </citation>
    <scope>NUCLEOTIDE SEQUENCE [LARGE SCALE GENOMIC DNA]</scope>
    <source>
        <strain evidence="15 16">SK145</strain>
    </source>
</reference>
<evidence type="ECO:0000256" key="4">
    <source>
        <dbReference type="ARBA" id="ARBA00022679"/>
    </source>
</evidence>
<dbReference type="PANTHER" id="PTHR46025">
    <property type="entry name" value="XYLOSYLTRANSFERASE OXT"/>
    <property type="match status" value="1"/>
</dbReference>
<evidence type="ECO:0000256" key="9">
    <source>
        <dbReference type="ARBA" id="ARBA00022989"/>
    </source>
</evidence>
<organism evidence="15 16">
    <name type="scientific">Streptococcus mitis</name>
    <dbReference type="NCBI Taxonomy" id="28037"/>
    <lineage>
        <taxon>Bacteria</taxon>
        <taxon>Bacillati</taxon>
        <taxon>Bacillota</taxon>
        <taxon>Bacilli</taxon>
        <taxon>Lactobacillales</taxon>
        <taxon>Streptococcaceae</taxon>
        <taxon>Streptococcus</taxon>
        <taxon>Streptococcus mitis group</taxon>
    </lineage>
</organism>
<keyword evidence="10" id="KW-0333">Golgi apparatus</keyword>
<keyword evidence="4" id="KW-0808">Transferase</keyword>
<evidence type="ECO:0000256" key="11">
    <source>
        <dbReference type="ARBA" id="ARBA00023136"/>
    </source>
</evidence>
<gene>
    <name evidence="15" type="ORF">TZ93_00177</name>
</gene>
<dbReference type="GO" id="GO:0050650">
    <property type="term" value="P:chondroitin sulfate proteoglycan biosynthetic process"/>
    <property type="evidence" value="ECO:0007669"/>
    <property type="project" value="TreeGrafter"/>
</dbReference>
<evidence type="ECO:0000256" key="12">
    <source>
        <dbReference type="ARBA" id="ARBA00023157"/>
    </source>
</evidence>
<evidence type="ECO:0000313" key="15">
    <source>
        <dbReference type="EMBL" id="KJQ75709.1"/>
    </source>
</evidence>
<evidence type="ECO:0000256" key="14">
    <source>
        <dbReference type="ARBA" id="ARBA00042865"/>
    </source>
</evidence>
<evidence type="ECO:0000256" key="1">
    <source>
        <dbReference type="ARBA" id="ARBA00004323"/>
    </source>
</evidence>
<keyword evidence="12" id="KW-1015">Disulfide bond</keyword>
<evidence type="ECO:0000256" key="3">
    <source>
        <dbReference type="ARBA" id="ARBA00022676"/>
    </source>
</evidence>
<comment type="subcellular location">
    <subcellularLocation>
        <location evidence="2">Endoplasmic reticulum membrane</location>
        <topology evidence="2">Single-pass type II membrane protein</topology>
    </subcellularLocation>
    <subcellularLocation>
        <location evidence="1">Golgi apparatus membrane</location>
        <topology evidence="1">Single-pass type II membrane protein</topology>
    </subcellularLocation>
</comment>
<evidence type="ECO:0000256" key="6">
    <source>
        <dbReference type="ARBA" id="ARBA00022723"/>
    </source>
</evidence>
<dbReference type="AlphaFoldDB" id="A0A0F2DZV1"/>
<evidence type="ECO:0000256" key="2">
    <source>
        <dbReference type="ARBA" id="ARBA00004648"/>
    </source>
</evidence>
<dbReference type="PATRIC" id="fig|28037.215.peg.184"/>
<dbReference type="GO" id="GO:0046872">
    <property type="term" value="F:metal ion binding"/>
    <property type="evidence" value="ECO:0007669"/>
    <property type="project" value="UniProtKB-KW"/>
</dbReference>
<protein>
    <recommendedName>
        <fullName evidence="14">Peptide O-xylosyltransferase</fullName>
    </recommendedName>
</protein>
<keyword evidence="5" id="KW-0812">Transmembrane</keyword>
<keyword evidence="7" id="KW-0256">Endoplasmic reticulum</keyword>
<keyword evidence="13" id="KW-0325">Glycoprotein</keyword>
<dbReference type="PANTHER" id="PTHR46025:SF3">
    <property type="entry name" value="XYLOSYLTRANSFERASE OXT"/>
    <property type="match status" value="1"/>
</dbReference>
<dbReference type="GO" id="GO:0015012">
    <property type="term" value="P:heparan sulfate proteoglycan biosynthetic process"/>
    <property type="evidence" value="ECO:0007669"/>
    <property type="project" value="TreeGrafter"/>
</dbReference>
<dbReference type="Proteomes" id="UP000033590">
    <property type="component" value="Unassembled WGS sequence"/>
</dbReference>
<keyword evidence="6" id="KW-0479">Metal-binding</keyword>
<keyword evidence="9" id="KW-1133">Transmembrane helix</keyword>